<dbReference type="EMBL" id="SIJL01000004">
    <property type="protein sequence ID" value="TBH21026.1"/>
    <property type="molecule type" value="Genomic_DNA"/>
</dbReference>
<reference evidence="3 4" key="1">
    <citation type="submission" date="2019-02" db="EMBL/GenBank/DDBJ databases">
        <title>Thermus sp. a novel from hot spring.</title>
        <authorList>
            <person name="Zhao Z."/>
        </authorList>
    </citation>
    <scope>NUCLEOTIDE SEQUENCE [LARGE SCALE GENOMIC DNA]</scope>
    <source>
        <strain evidence="3 4">CFH 72773T</strain>
    </source>
</reference>
<dbReference type="AlphaFoldDB" id="A0A4Q9B5W7"/>
<feature type="signal peptide" evidence="2">
    <location>
        <begin position="1"/>
        <end position="20"/>
    </location>
</feature>
<organism evidence="3 4">
    <name type="scientific">Thermus thermamylovorans</name>
    <dbReference type="NCBI Taxonomy" id="2509362"/>
    <lineage>
        <taxon>Bacteria</taxon>
        <taxon>Thermotogati</taxon>
        <taxon>Deinococcota</taxon>
        <taxon>Deinococci</taxon>
        <taxon>Thermales</taxon>
        <taxon>Thermaceae</taxon>
        <taxon>Thermus</taxon>
    </lineage>
</organism>
<dbReference type="GO" id="GO:0015562">
    <property type="term" value="F:efflux transmembrane transporter activity"/>
    <property type="evidence" value="ECO:0007669"/>
    <property type="project" value="TreeGrafter"/>
</dbReference>
<feature type="chain" id="PRO_5020920447" evidence="2">
    <location>
        <begin position="21"/>
        <end position="396"/>
    </location>
</feature>
<dbReference type="PANTHER" id="PTHR30469:SF15">
    <property type="entry name" value="HLYD FAMILY OF SECRETION PROTEINS"/>
    <property type="match status" value="1"/>
</dbReference>
<name>A0A4Q9B5W7_9DEIN</name>
<accession>A0A4Q9B5W7</accession>
<dbReference type="PANTHER" id="PTHR30469">
    <property type="entry name" value="MULTIDRUG RESISTANCE PROTEIN MDTA"/>
    <property type="match status" value="1"/>
</dbReference>
<evidence type="ECO:0000256" key="1">
    <source>
        <dbReference type="SAM" id="Coils"/>
    </source>
</evidence>
<dbReference type="SUPFAM" id="SSF56954">
    <property type="entry name" value="Outer membrane efflux proteins (OEP)"/>
    <property type="match status" value="1"/>
</dbReference>
<keyword evidence="4" id="KW-1185">Reference proteome</keyword>
<dbReference type="SUPFAM" id="SSF111369">
    <property type="entry name" value="HlyD-like secretion proteins"/>
    <property type="match status" value="1"/>
</dbReference>
<dbReference type="PROSITE" id="PS51257">
    <property type="entry name" value="PROKAR_LIPOPROTEIN"/>
    <property type="match status" value="1"/>
</dbReference>
<evidence type="ECO:0000313" key="4">
    <source>
        <dbReference type="Proteomes" id="UP000292858"/>
    </source>
</evidence>
<comment type="caution">
    <text evidence="3">The sequence shown here is derived from an EMBL/GenBank/DDBJ whole genome shotgun (WGS) entry which is preliminary data.</text>
</comment>
<evidence type="ECO:0000256" key="2">
    <source>
        <dbReference type="SAM" id="SignalP"/>
    </source>
</evidence>
<dbReference type="RefSeq" id="WP_130841010.1">
    <property type="nucleotide sequence ID" value="NZ_SIJL01000004.1"/>
</dbReference>
<dbReference type="Gene3D" id="2.40.50.100">
    <property type="match status" value="1"/>
</dbReference>
<protein>
    <submittedName>
        <fullName evidence="3">HlyD family efflux transporter periplasmic adaptor subunit</fullName>
    </submittedName>
</protein>
<gene>
    <name evidence="3" type="ORF">ETP66_04420</name>
</gene>
<dbReference type="GO" id="GO:1990281">
    <property type="term" value="C:efflux pump complex"/>
    <property type="evidence" value="ECO:0007669"/>
    <property type="project" value="TreeGrafter"/>
</dbReference>
<sequence>MRPYLLLLLLVLAACAPRRAEPPQEAPSPPALAAQVRVVEARPGLLEREARASATLRPERESLVAAGASGRVVRALPAGTRVGAGEGVVFLDPAPFREALEGARLALRQAEANLERTRNQLLGSRAALLAQLRAAEVQLEAARRRYVEGQALLQAGALAPLDLQGLEAQLRQAEGAYENAKEALERLERAEDLRLLELQVEAARLQVAQAERALRESVVRAPFAGEVVEVLVREGEFLGTGSPAFRLATPQSLLAKALLPPEEAARLGPGTPFRLVQGGVEAEARLLRRTDLPGQAQLVEVVLQPAEGSGLLPGAAEVRFPLPLAEGVLVPAGALVVRGGEAQVFRVVEGEARSTPVRLLAQEGELAAVAGLPPGSLLVFPVPEGLRDGDRVEVVR</sequence>
<dbReference type="OrthoDB" id="31074at2"/>
<keyword evidence="2" id="KW-0732">Signal</keyword>
<dbReference type="Gene3D" id="2.40.420.20">
    <property type="match status" value="1"/>
</dbReference>
<evidence type="ECO:0000313" key="3">
    <source>
        <dbReference type="EMBL" id="TBH21026.1"/>
    </source>
</evidence>
<keyword evidence="1" id="KW-0175">Coiled coil</keyword>
<proteinExistence type="predicted"/>
<dbReference type="Proteomes" id="UP000292858">
    <property type="component" value="Unassembled WGS sequence"/>
</dbReference>
<feature type="coiled-coil region" evidence="1">
    <location>
        <begin position="100"/>
        <end position="213"/>
    </location>
</feature>